<accession>A0A517U0B9</accession>
<dbReference type="SUPFAM" id="SSF48498">
    <property type="entry name" value="Tetracyclin repressor-like, C-terminal domain"/>
    <property type="match status" value="1"/>
</dbReference>
<evidence type="ECO:0000313" key="5">
    <source>
        <dbReference type="Proteomes" id="UP000317909"/>
    </source>
</evidence>
<dbReference type="PANTHER" id="PTHR30055:SF226">
    <property type="entry name" value="HTH-TYPE TRANSCRIPTIONAL REGULATOR PKSA"/>
    <property type="match status" value="1"/>
</dbReference>
<dbReference type="GO" id="GO:0003700">
    <property type="term" value="F:DNA-binding transcription factor activity"/>
    <property type="evidence" value="ECO:0007669"/>
    <property type="project" value="TreeGrafter"/>
</dbReference>
<dbReference type="PROSITE" id="PS50977">
    <property type="entry name" value="HTH_TETR_2"/>
    <property type="match status" value="1"/>
</dbReference>
<reference evidence="4 5" key="1">
    <citation type="submission" date="2019-02" db="EMBL/GenBank/DDBJ databases">
        <title>Deep-cultivation of Planctomycetes and their phenomic and genomic characterization uncovers novel biology.</title>
        <authorList>
            <person name="Wiegand S."/>
            <person name="Jogler M."/>
            <person name="Boedeker C."/>
            <person name="Pinto D."/>
            <person name="Vollmers J."/>
            <person name="Rivas-Marin E."/>
            <person name="Kohn T."/>
            <person name="Peeters S.H."/>
            <person name="Heuer A."/>
            <person name="Rast P."/>
            <person name="Oberbeckmann S."/>
            <person name="Bunk B."/>
            <person name="Jeske O."/>
            <person name="Meyerdierks A."/>
            <person name="Storesund J.E."/>
            <person name="Kallscheuer N."/>
            <person name="Luecker S."/>
            <person name="Lage O.M."/>
            <person name="Pohl T."/>
            <person name="Merkel B.J."/>
            <person name="Hornburger P."/>
            <person name="Mueller R.-W."/>
            <person name="Bruemmer F."/>
            <person name="Labrenz M."/>
            <person name="Spormann A.M."/>
            <person name="Op den Camp H."/>
            <person name="Overmann J."/>
            <person name="Amann R."/>
            <person name="Jetten M.S.M."/>
            <person name="Mascher T."/>
            <person name="Medema M.H."/>
            <person name="Devos D.P."/>
            <person name="Kaster A.-K."/>
            <person name="Ovreas L."/>
            <person name="Rohde M."/>
            <person name="Galperin M.Y."/>
            <person name="Jogler C."/>
        </authorList>
    </citation>
    <scope>NUCLEOTIDE SEQUENCE [LARGE SCALE GENOMIC DNA]</scope>
    <source>
        <strain evidence="4 5">I41</strain>
    </source>
</reference>
<dbReference type="Pfam" id="PF09209">
    <property type="entry name" value="CecR_C"/>
    <property type="match status" value="1"/>
</dbReference>
<dbReference type="PANTHER" id="PTHR30055">
    <property type="entry name" value="HTH-TYPE TRANSCRIPTIONAL REGULATOR RUTR"/>
    <property type="match status" value="1"/>
</dbReference>
<dbReference type="GO" id="GO:0000976">
    <property type="term" value="F:transcription cis-regulatory region binding"/>
    <property type="evidence" value="ECO:0007669"/>
    <property type="project" value="TreeGrafter"/>
</dbReference>
<dbReference type="Pfam" id="PF00440">
    <property type="entry name" value="TetR_N"/>
    <property type="match status" value="1"/>
</dbReference>
<dbReference type="InterPro" id="IPR009057">
    <property type="entry name" value="Homeodomain-like_sf"/>
</dbReference>
<feature type="DNA-binding region" description="H-T-H motif" evidence="2">
    <location>
        <begin position="26"/>
        <end position="45"/>
    </location>
</feature>
<keyword evidence="1 2" id="KW-0238">DNA-binding</keyword>
<dbReference type="SUPFAM" id="SSF46689">
    <property type="entry name" value="Homeodomain-like"/>
    <property type="match status" value="1"/>
</dbReference>
<dbReference type="AlphaFoldDB" id="A0A517U0B9"/>
<evidence type="ECO:0000259" key="3">
    <source>
        <dbReference type="PROSITE" id="PS50977"/>
    </source>
</evidence>
<dbReference type="InterPro" id="IPR036271">
    <property type="entry name" value="Tet_transcr_reg_TetR-rel_C_sf"/>
</dbReference>
<feature type="domain" description="HTH tetR-type" evidence="3">
    <location>
        <begin position="3"/>
        <end position="63"/>
    </location>
</feature>
<dbReference type="InterPro" id="IPR001647">
    <property type="entry name" value="HTH_TetR"/>
</dbReference>
<evidence type="ECO:0000313" key="4">
    <source>
        <dbReference type="EMBL" id="QDT74051.1"/>
    </source>
</evidence>
<gene>
    <name evidence="4" type="ORF">I41_32450</name>
</gene>
<dbReference type="OrthoDB" id="9789566at2"/>
<evidence type="ECO:0000256" key="2">
    <source>
        <dbReference type="PROSITE-ProRule" id="PRU00335"/>
    </source>
</evidence>
<protein>
    <submittedName>
        <fullName evidence="4">Putative DNA-binding transcriptional regulator</fullName>
    </submittedName>
</protein>
<name>A0A517U0B9_9BACT</name>
<proteinExistence type="predicted"/>
<dbReference type="InterPro" id="IPR050109">
    <property type="entry name" value="HTH-type_TetR-like_transc_reg"/>
</dbReference>
<dbReference type="Gene3D" id="1.10.357.10">
    <property type="entry name" value="Tetracycline Repressor, domain 2"/>
    <property type="match status" value="1"/>
</dbReference>
<dbReference type="RefSeq" id="WP_145433845.1">
    <property type="nucleotide sequence ID" value="NZ_CP036339.1"/>
</dbReference>
<dbReference type="Gene3D" id="1.10.10.60">
    <property type="entry name" value="Homeodomain-like"/>
    <property type="match status" value="1"/>
</dbReference>
<sequence length="216" mass="24664">MAEDIKTRLIEVAGEAFAVKGFDAVGIREICHKAGANVAAVNYHFGDKRGLYRACLEHAQSCRVEGLDRPAWPESYTPADKLRAFIQRMLEEKLNTERPAWHQELMLRELSRPSESCREFVESYIRPMAHALGEIMQEIYPHREWTQQTWMIGFSIVGQVLFYQLQQPVIRILMGEEGFKSLTVDGLTDHITRFSLAALGNGDPISVDLQREIETN</sequence>
<evidence type="ECO:0000256" key="1">
    <source>
        <dbReference type="ARBA" id="ARBA00023125"/>
    </source>
</evidence>
<organism evidence="4 5">
    <name type="scientific">Lacipirellula limnantheis</name>
    <dbReference type="NCBI Taxonomy" id="2528024"/>
    <lineage>
        <taxon>Bacteria</taxon>
        <taxon>Pseudomonadati</taxon>
        <taxon>Planctomycetota</taxon>
        <taxon>Planctomycetia</taxon>
        <taxon>Pirellulales</taxon>
        <taxon>Lacipirellulaceae</taxon>
        <taxon>Lacipirellula</taxon>
    </lineage>
</organism>
<dbReference type="InterPro" id="IPR015292">
    <property type="entry name" value="Tscrpt_reg_YbiH_C"/>
</dbReference>
<dbReference type="KEGG" id="llh:I41_32450"/>
<keyword evidence="5" id="KW-1185">Reference proteome</keyword>
<dbReference type="EMBL" id="CP036339">
    <property type="protein sequence ID" value="QDT74051.1"/>
    <property type="molecule type" value="Genomic_DNA"/>
</dbReference>
<dbReference type="Proteomes" id="UP000317909">
    <property type="component" value="Chromosome"/>
</dbReference>